<protein>
    <submittedName>
        <fullName evidence="2">DUF1840 family protein</fullName>
    </submittedName>
</protein>
<dbReference type="AlphaFoldDB" id="A0A6L7I025"/>
<dbReference type="EMBL" id="WRPA01000013">
    <property type="protein sequence ID" value="MXR69919.1"/>
    <property type="molecule type" value="Genomic_DNA"/>
</dbReference>
<comment type="caution">
    <text evidence="2">The sequence shown here is derived from an EMBL/GenBank/DDBJ whole genome shotgun (WGS) entry which is preliminary data.</text>
</comment>
<keyword evidence="3" id="KW-1185">Reference proteome</keyword>
<feature type="compositionally biased region" description="Polar residues" evidence="1">
    <location>
        <begin position="52"/>
        <end position="62"/>
    </location>
</feature>
<evidence type="ECO:0000256" key="1">
    <source>
        <dbReference type="SAM" id="MobiDB-lite"/>
    </source>
</evidence>
<gene>
    <name evidence="2" type="ORF">GNT65_14750</name>
</gene>
<name>A0A6L7I025_9GAMM</name>
<evidence type="ECO:0000313" key="3">
    <source>
        <dbReference type="Proteomes" id="UP000474778"/>
    </source>
</evidence>
<dbReference type="Pfam" id="PF08895">
    <property type="entry name" value="DUF1840"/>
    <property type="match status" value="1"/>
</dbReference>
<organism evidence="2 3">
    <name type="scientific">Shewanella insulae</name>
    <dbReference type="NCBI Taxonomy" id="2681496"/>
    <lineage>
        <taxon>Bacteria</taxon>
        <taxon>Pseudomonadati</taxon>
        <taxon>Pseudomonadota</taxon>
        <taxon>Gammaproteobacteria</taxon>
        <taxon>Alteromonadales</taxon>
        <taxon>Shewanellaceae</taxon>
        <taxon>Shewanella</taxon>
    </lineage>
</organism>
<proteinExistence type="predicted"/>
<feature type="region of interest" description="Disordered" evidence="1">
    <location>
        <begin position="52"/>
        <end position="72"/>
    </location>
</feature>
<dbReference type="RefSeq" id="WP_160797497.1">
    <property type="nucleotide sequence ID" value="NZ_JAKEVE010000013.1"/>
</dbReference>
<sequence>MLVTFKTKHYANITLFGDVAQTFLKILGHSNSVPGAIRAEDVPSALARLQQAVANAPTQPSQSEDDEDDKGPYVSLKQRALPLIELFESAAKNNDNVMWE</sequence>
<accession>A0A6L7I025</accession>
<reference evidence="2 3" key="1">
    <citation type="submission" date="2019-12" db="EMBL/GenBank/DDBJ databases">
        <title>Shewanella insulae sp. nov., isolated from a tidal flat.</title>
        <authorList>
            <person name="Yoon J.-H."/>
        </authorList>
    </citation>
    <scope>NUCLEOTIDE SEQUENCE [LARGE SCALE GENOMIC DNA]</scope>
    <source>
        <strain evidence="2 3">JBTF-M18</strain>
    </source>
</reference>
<dbReference type="Proteomes" id="UP000474778">
    <property type="component" value="Unassembled WGS sequence"/>
</dbReference>
<dbReference type="InterPro" id="IPR014991">
    <property type="entry name" value="DUF1840"/>
</dbReference>
<evidence type="ECO:0000313" key="2">
    <source>
        <dbReference type="EMBL" id="MXR69919.1"/>
    </source>
</evidence>